<evidence type="ECO:0000313" key="2">
    <source>
        <dbReference type="EMBL" id="MDI1492384.1"/>
    </source>
</evidence>
<protein>
    <recommendedName>
        <fullName evidence="1">AB hydrolase-1 domain-containing protein</fullName>
    </recommendedName>
</protein>
<accession>A0AA43QVC5</accession>
<dbReference type="InterPro" id="IPR029058">
    <property type="entry name" value="AB_hydrolase_fold"/>
</dbReference>
<dbReference type="InterPro" id="IPR000073">
    <property type="entry name" value="AB_hydrolase_1"/>
</dbReference>
<comment type="caution">
    <text evidence="2">The sequence shown here is derived from an EMBL/GenBank/DDBJ whole genome shotgun (WGS) entry which is preliminary data.</text>
</comment>
<dbReference type="AlphaFoldDB" id="A0AA43QVC5"/>
<sequence>MAGLPAPARMLPSEIIHDALPLPHKPGAYMHYSLARSHDPAPPVPNPTSNTVAPVLIVFLNGLMTDKSSWLPVMAGIIRQRKGTSMSWPTLLAYDRYGQGLTSDRDPQDANHEPGRGHDVSDAVVDLRQLILQICKTEEELGGEETRIVLVANSIGCAIGRLYAEEYPCAALLLLDSIIANSNFDFWPDPDDAGFDPAEQLPEDVSVEVLREQRAKFAKIFSPEVPNREGLDRRNLWRLLPYSDQPMLGKEGRRPWVTVVGHDFQKFAEESEMVSDNPLSFLLHGEVDWVQQSLGTPISLSMMYSNPIWRTYNRGLAKLTDHKFSKGPFQALGCGHFIQRDDPHLVVDETLDLVDKVRLEHSVTW</sequence>
<name>A0AA43QVC5_9LECA</name>
<dbReference type="EMBL" id="JAPUFD010000018">
    <property type="protein sequence ID" value="MDI1492384.1"/>
    <property type="molecule type" value="Genomic_DNA"/>
</dbReference>
<dbReference type="Proteomes" id="UP001161017">
    <property type="component" value="Unassembled WGS sequence"/>
</dbReference>
<dbReference type="Pfam" id="PF12697">
    <property type="entry name" value="Abhydrolase_6"/>
    <property type="match status" value="1"/>
</dbReference>
<feature type="domain" description="AB hydrolase-1" evidence="1">
    <location>
        <begin position="57"/>
        <end position="348"/>
    </location>
</feature>
<dbReference type="Gene3D" id="3.40.50.1820">
    <property type="entry name" value="alpha/beta hydrolase"/>
    <property type="match status" value="1"/>
</dbReference>
<dbReference type="SUPFAM" id="SSF53474">
    <property type="entry name" value="alpha/beta-Hydrolases"/>
    <property type="match status" value="1"/>
</dbReference>
<gene>
    <name evidence="2" type="ORF">OHK93_003598</name>
</gene>
<keyword evidence="3" id="KW-1185">Reference proteome</keyword>
<reference evidence="2" key="1">
    <citation type="journal article" date="2023" name="Genome Biol. Evol.">
        <title>First Whole Genome Sequence and Flow Cytometry Genome Size Data for the Lichen-Forming Fungus Ramalina farinacea (Ascomycota).</title>
        <authorList>
            <person name="Llewellyn T."/>
            <person name="Mian S."/>
            <person name="Hill R."/>
            <person name="Leitch I.J."/>
            <person name="Gaya E."/>
        </authorList>
    </citation>
    <scope>NUCLEOTIDE SEQUENCE</scope>
    <source>
        <strain evidence="2">LIQ254RAFAR</strain>
    </source>
</reference>
<proteinExistence type="predicted"/>
<evidence type="ECO:0000259" key="1">
    <source>
        <dbReference type="Pfam" id="PF12697"/>
    </source>
</evidence>
<evidence type="ECO:0000313" key="3">
    <source>
        <dbReference type="Proteomes" id="UP001161017"/>
    </source>
</evidence>
<organism evidence="2 3">
    <name type="scientific">Ramalina farinacea</name>
    <dbReference type="NCBI Taxonomy" id="258253"/>
    <lineage>
        <taxon>Eukaryota</taxon>
        <taxon>Fungi</taxon>
        <taxon>Dikarya</taxon>
        <taxon>Ascomycota</taxon>
        <taxon>Pezizomycotina</taxon>
        <taxon>Lecanoromycetes</taxon>
        <taxon>OSLEUM clade</taxon>
        <taxon>Lecanoromycetidae</taxon>
        <taxon>Lecanorales</taxon>
        <taxon>Lecanorineae</taxon>
        <taxon>Ramalinaceae</taxon>
        <taxon>Ramalina</taxon>
    </lineage>
</organism>